<dbReference type="Gene3D" id="3.30.457.10">
    <property type="entry name" value="Copper amine oxidase-like, N-terminal domain"/>
    <property type="match status" value="2"/>
</dbReference>
<organism evidence="3 4">
    <name type="scientific">Candidatus Pristimantibacillus lignocellulolyticus</name>
    <dbReference type="NCBI Taxonomy" id="2994561"/>
    <lineage>
        <taxon>Bacteria</taxon>
        <taxon>Bacillati</taxon>
        <taxon>Bacillota</taxon>
        <taxon>Bacilli</taxon>
        <taxon>Bacillales</taxon>
        <taxon>Paenibacillaceae</taxon>
        <taxon>Candidatus Pristimantibacillus</taxon>
    </lineage>
</organism>
<dbReference type="Proteomes" id="UP001056756">
    <property type="component" value="Chromosome"/>
</dbReference>
<evidence type="ECO:0000259" key="1">
    <source>
        <dbReference type="Pfam" id="PF07833"/>
    </source>
</evidence>
<dbReference type="SUPFAM" id="SSF55383">
    <property type="entry name" value="Copper amine oxidase, domain N"/>
    <property type="match status" value="2"/>
</dbReference>
<dbReference type="AlphaFoldDB" id="A0A9J6ZIQ7"/>
<evidence type="ECO:0000313" key="4">
    <source>
        <dbReference type="Proteomes" id="UP001056756"/>
    </source>
</evidence>
<gene>
    <name evidence="3" type="ORF">NAG76_07595</name>
</gene>
<name>A0A9J6ZIQ7_9BACL</name>
<dbReference type="InterPro" id="IPR012854">
    <property type="entry name" value="Cu_amine_oxidase-like_N"/>
</dbReference>
<sequence>MRRYTIKQLFTKKKAIMIMLTGALVITPIQQILPFGSNHYMNIADAATNSNSLVAKGESIISSGVVRKEYTFKTTRSYKAVSTDVHVMEIDLSNPYISLQALSGTDGQVGKRTNVMNMSKNTGAIAAINGDVFVMKNEGTSLGSQIVKGSLVVSPSLLKGMYAFGVTKDKKPTIDMYTFEGNVTSSSGQSFTLSGINQSTYSSDVTGEAYSHSNKLYIYTSAWGGAERPINSGTTPTEVLVVDNIVKEIVENGSIKTTVPSNGYVLRGHRDAAQFLVKNMTVGSTVNANYNLVSQTTKQKVDPSNFDMMVSGHTLLVENGKASSFSRDITGVSGSSYTSRTAIGYSADGKKVYMVTAEKSGSNSGLSLKELQTVLVSLGAHKAVNLDGGGSTTMVERKLGYTSLSLAHATQESSLRSVANGIGVFTSAPKGSLNGLVISGGNSMLIGQSINLSALGYDNYYNPISADVSWSSLNNKGSFSGNTFTANSAGTVSVKATSGGVSALKELQVVGGDQIKSLVASGGVGTLSAGATLPVTLKATLKNGETHQVDGNYLKWEFVGFSGTFKDGSITVKSVNANAKTGYAIASYDGFTTMIPFSNEQSVSTVENFNAVGYSITSQVLPADVTKGSAKLVAGSTSDSADKALQISYDFSAGTGTKASYAKLGEAGRTLSSNLTALSFDVNGDGSNNWLRAELIDGNGQLHYVDIAKSVNWTGWKNIKVNVDTSAMKGSVKLRRIYMITLDSSKAGLATSGQVAIDNIMQYAKTTNSSQNTNSVVKLFIGKKQATVNGKSTLLDVAPVLKGDYTYLPLRFVTEQLGATLQYDNKTKVVKVFNGSTMLQMTLGKKEYVLNGVRYESDVAPFETNGRTLIPVRLFSEKLGYKVTYNHTERSVTIQ</sequence>
<dbReference type="PANTHER" id="PTHR40446:SF2">
    <property type="entry name" value="N-ACETYLGLUCOSAMINE-1-PHOSPHODIESTER ALPHA-N-ACETYLGLUCOSAMINIDASE"/>
    <property type="match status" value="1"/>
</dbReference>
<proteinExistence type="predicted"/>
<dbReference type="Pfam" id="PF07833">
    <property type="entry name" value="Cu_amine_oxidN1"/>
    <property type="match status" value="1"/>
</dbReference>
<dbReference type="InterPro" id="IPR018711">
    <property type="entry name" value="NAGPA"/>
</dbReference>
<evidence type="ECO:0000259" key="2">
    <source>
        <dbReference type="Pfam" id="PF09992"/>
    </source>
</evidence>
<feature type="domain" description="Phosphodiester glycosidase" evidence="2">
    <location>
        <begin position="241"/>
        <end position="425"/>
    </location>
</feature>
<dbReference type="EMBL" id="CP097899">
    <property type="protein sequence ID" value="URN96082.1"/>
    <property type="molecule type" value="Genomic_DNA"/>
</dbReference>
<dbReference type="PANTHER" id="PTHR40446">
    <property type="entry name" value="N-ACETYLGLUCOSAMINE-1-PHOSPHODIESTER ALPHA-N-ACETYLGLUCOSAMINIDASE"/>
    <property type="match status" value="1"/>
</dbReference>
<dbReference type="KEGG" id="plig:NAG76_07595"/>
<evidence type="ECO:0000313" key="3">
    <source>
        <dbReference type="EMBL" id="URN96082.1"/>
    </source>
</evidence>
<accession>A0A9J6ZIQ7</accession>
<dbReference type="InterPro" id="IPR036582">
    <property type="entry name" value="Mao_N_sf"/>
</dbReference>
<dbReference type="Pfam" id="PF09992">
    <property type="entry name" value="NAGPA"/>
    <property type="match status" value="1"/>
</dbReference>
<protein>
    <submittedName>
        <fullName evidence="3">Stalk domain-containing protein</fullName>
    </submittedName>
</protein>
<reference evidence="3" key="1">
    <citation type="submission" date="2022-05" db="EMBL/GenBank/DDBJ databases">
        <title>Novel bacterial taxa in a minimal lignocellulolytic consortium and its capacity to transform plastics disclosed by genome-resolved metagenomics.</title>
        <authorList>
            <person name="Rodriguez C.A.D."/>
            <person name="Diaz-Garcia L."/>
            <person name="Herrera K."/>
            <person name="Tarazona N.A."/>
            <person name="Sproer C."/>
            <person name="Overmann J."/>
            <person name="Jimenez D.J."/>
        </authorList>
    </citation>
    <scope>NUCLEOTIDE SEQUENCE</scope>
    <source>
        <strain evidence="3">MAG5</strain>
    </source>
</reference>
<feature type="domain" description="Copper amine oxidase-like N-terminal" evidence="1">
    <location>
        <begin position="806"/>
        <end position="894"/>
    </location>
</feature>